<keyword evidence="5 7" id="KW-1133">Transmembrane helix</keyword>
<feature type="transmembrane region" description="Helical" evidence="7">
    <location>
        <begin position="121"/>
        <end position="149"/>
    </location>
</feature>
<evidence type="ECO:0000256" key="2">
    <source>
        <dbReference type="ARBA" id="ARBA00022448"/>
    </source>
</evidence>
<keyword evidence="2" id="KW-0813">Transport</keyword>
<reference evidence="9 10" key="1">
    <citation type="submission" date="2023-07" db="EMBL/GenBank/DDBJ databases">
        <title>Genomic Encyclopedia of Type Strains, Phase IV (KMG-IV): sequencing the most valuable type-strain genomes for metagenomic binning, comparative biology and taxonomic classification.</title>
        <authorList>
            <person name="Goeker M."/>
        </authorList>
    </citation>
    <scope>NUCLEOTIDE SEQUENCE [LARGE SCALE GENOMIC DNA]</scope>
    <source>
        <strain evidence="9 10">B1-1</strain>
    </source>
</reference>
<comment type="subcellular location">
    <subcellularLocation>
        <location evidence="1">Cell membrane</location>
        <topology evidence="1">Multi-pass membrane protein</topology>
    </subcellularLocation>
</comment>
<evidence type="ECO:0000313" key="9">
    <source>
        <dbReference type="EMBL" id="MDQ0517996.1"/>
    </source>
</evidence>
<evidence type="ECO:0000256" key="4">
    <source>
        <dbReference type="ARBA" id="ARBA00022692"/>
    </source>
</evidence>
<dbReference type="InterPro" id="IPR000515">
    <property type="entry name" value="MetI-like"/>
</dbReference>
<evidence type="ECO:0000256" key="7">
    <source>
        <dbReference type="SAM" id="Phobius"/>
    </source>
</evidence>
<sequence>MTRARGHIQPWIALAGLIGMAVLPLDAADPSLRLTGLGLPGLAVLALVALAIVAAIRMSRSVAAAVLLALAAHGGAALAIDLLPRLAGHAGSGFWMLVGTSWLLAWALVTELTEWPVRKGIGGFLLSLVIPLLFGAWLLILWQIVVVVFQVPFVLIPPPSAIGARIASSLPILAADFNQTFLKAVIAGYAIGCGSGFLVAILVDRVSFLKRGLLPIGNLVSALPIVGVAPIMVMWFGFDWPSKAAVVVVSTFFPMLVNTVVGLSASQPISRDLMRTYAASYWQTLFKLRLPEALPFIFNALKINSTLALIAAIVAEFFGTPIVGMGFRISTEVGRMNIDMVWAEIAVAALAGSAFYGVVALIERAATFWHPSFRT</sequence>
<gene>
    <name evidence="9" type="ORF">QO015_003609</name>
</gene>
<evidence type="ECO:0000256" key="1">
    <source>
        <dbReference type="ARBA" id="ARBA00004651"/>
    </source>
</evidence>
<feature type="transmembrane region" description="Helical" evidence="7">
    <location>
        <begin position="341"/>
        <end position="362"/>
    </location>
</feature>
<proteinExistence type="predicted"/>
<evidence type="ECO:0000256" key="3">
    <source>
        <dbReference type="ARBA" id="ARBA00022475"/>
    </source>
</evidence>
<organism evidence="9 10">
    <name type="scientific">Kaistia geumhonensis</name>
    <dbReference type="NCBI Taxonomy" id="410839"/>
    <lineage>
        <taxon>Bacteria</taxon>
        <taxon>Pseudomonadati</taxon>
        <taxon>Pseudomonadota</taxon>
        <taxon>Alphaproteobacteria</taxon>
        <taxon>Hyphomicrobiales</taxon>
        <taxon>Kaistiaceae</taxon>
        <taxon>Kaistia</taxon>
    </lineage>
</organism>
<dbReference type="Pfam" id="PF00528">
    <property type="entry name" value="BPD_transp_1"/>
    <property type="match status" value="1"/>
</dbReference>
<feature type="transmembrane region" description="Helical" evidence="7">
    <location>
        <begin position="181"/>
        <end position="203"/>
    </location>
</feature>
<dbReference type="SUPFAM" id="SSF161098">
    <property type="entry name" value="MetI-like"/>
    <property type="match status" value="1"/>
</dbReference>
<dbReference type="Gene3D" id="1.10.3720.10">
    <property type="entry name" value="MetI-like"/>
    <property type="match status" value="1"/>
</dbReference>
<keyword evidence="4 7" id="KW-0812">Transmembrane</keyword>
<keyword evidence="3" id="KW-1003">Cell membrane</keyword>
<evidence type="ECO:0000313" key="10">
    <source>
        <dbReference type="Proteomes" id="UP001223743"/>
    </source>
</evidence>
<dbReference type="PANTHER" id="PTHR30151">
    <property type="entry name" value="ALKANE SULFONATE ABC TRANSPORTER-RELATED, MEMBRANE SUBUNIT"/>
    <property type="match status" value="1"/>
</dbReference>
<evidence type="ECO:0000256" key="6">
    <source>
        <dbReference type="ARBA" id="ARBA00023136"/>
    </source>
</evidence>
<keyword evidence="10" id="KW-1185">Reference proteome</keyword>
<feature type="transmembrane region" description="Helical" evidence="7">
    <location>
        <begin position="307"/>
        <end position="329"/>
    </location>
</feature>
<feature type="transmembrane region" description="Helical" evidence="7">
    <location>
        <begin position="86"/>
        <end position="109"/>
    </location>
</feature>
<feature type="transmembrane region" description="Helical" evidence="7">
    <location>
        <begin position="215"/>
        <end position="238"/>
    </location>
</feature>
<feature type="transmembrane region" description="Helical" evidence="7">
    <location>
        <begin position="62"/>
        <end position="80"/>
    </location>
</feature>
<dbReference type="PANTHER" id="PTHR30151:SF41">
    <property type="entry name" value="ABC TRANSPORTER PERMEASE PROTEIN"/>
    <property type="match status" value="1"/>
</dbReference>
<dbReference type="Proteomes" id="UP001223743">
    <property type="component" value="Unassembled WGS sequence"/>
</dbReference>
<feature type="transmembrane region" description="Helical" evidence="7">
    <location>
        <begin position="244"/>
        <end position="265"/>
    </location>
</feature>
<accession>A0ABU0MAM5</accession>
<dbReference type="RefSeq" id="WP_266283402.1">
    <property type="nucleotide sequence ID" value="NZ_JAPKNF010000003.1"/>
</dbReference>
<evidence type="ECO:0000256" key="5">
    <source>
        <dbReference type="ARBA" id="ARBA00022989"/>
    </source>
</evidence>
<name>A0ABU0MAM5_9HYPH</name>
<protein>
    <submittedName>
        <fullName evidence="9">NitT/TauT family transport system permease protein</fullName>
    </submittedName>
</protein>
<comment type="caution">
    <text evidence="9">The sequence shown here is derived from an EMBL/GenBank/DDBJ whole genome shotgun (WGS) entry which is preliminary data.</text>
</comment>
<dbReference type="InterPro" id="IPR035906">
    <property type="entry name" value="MetI-like_sf"/>
</dbReference>
<keyword evidence="6 7" id="KW-0472">Membrane</keyword>
<evidence type="ECO:0000259" key="8">
    <source>
        <dbReference type="Pfam" id="PF00528"/>
    </source>
</evidence>
<feature type="transmembrane region" description="Helical" evidence="7">
    <location>
        <begin position="37"/>
        <end position="55"/>
    </location>
</feature>
<dbReference type="EMBL" id="JAUSWJ010000001">
    <property type="protein sequence ID" value="MDQ0517996.1"/>
    <property type="molecule type" value="Genomic_DNA"/>
</dbReference>
<feature type="domain" description="ABC transmembrane type-1" evidence="8">
    <location>
        <begin position="196"/>
        <end position="365"/>
    </location>
</feature>